<comment type="caution">
    <text evidence="1">The sequence shown here is derived from an EMBL/GenBank/DDBJ whole genome shotgun (WGS) entry which is preliminary data.</text>
</comment>
<dbReference type="STRING" id="135208.A0A4Y9ZZL7"/>
<dbReference type="OrthoDB" id="3271012at2759"/>
<gene>
    <name evidence="1" type="ORF">EWM64_g5122</name>
</gene>
<dbReference type="Proteomes" id="UP000298061">
    <property type="component" value="Unassembled WGS sequence"/>
</dbReference>
<evidence type="ECO:0000313" key="2">
    <source>
        <dbReference type="Proteomes" id="UP000298061"/>
    </source>
</evidence>
<evidence type="ECO:0000313" key="1">
    <source>
        <dbReference type="EMBL" id="TFY78888.1"/>
    </source>
</evidence>
<proteinExistence type="predicted"/>
<name>A0A4Y9ZZL7_9AGAM</name>
<dbReference type="Gene3D" id="3.80.10.10">
    <property type="entry name" value="Ribonuclease Inhibitor"/>
    <property type="match status" value="1"/>
</dbReference>
<sequence length="537" mass="60147">MHLAMCSIRTRCNALSPISALPAEALARVFQFCAAAYPPASCKQHRLGWIEVTHVCQHWRDTALQFPALWGNICYALGSQWDETMLARAKVAPISVLRNVGGAEQSSLARIFEHLPHTRELRLVGPPDILKRTVDSLPSPPGILEILEICATSGGSAEVRDGCFELPDAISGCRLPLLRRLCLRGFWAPWSAPIFCGLTCLEMQLYGLHSPAAAGRSSSSREALFGALRNMPALEKLILKDCLTSGPWKDVGSDVCIQLPQLKILQLQGPSATCFGIAKRLHIPPSCQVHLLCSDDANVMEILPFLTAHIGDGADLPSWQTLSLARANWNNRFRLKMWRLSDAIVNEDDIYNPETYADLVIWFHSPEQSFRPREVLCQALPLQTIQTLHVDADVETSDTDWIDLLGRCRDVNCASIESSRGTSFCTALGTAKDYSSYPRLEDCRQEDIFLGKLLYLRLVGADFCNWRYEGWNIDDSDLIGWLTDRRRVEGVPELDMVDLMRCSVKADWVRRLKKMVDVAWDRDEGDCGDESEEEDGW</sequence>
<reference evidence="1 2" key="1">
    <citation type="submission" date="2019-02" db="EMBL/GenBank/DDBJ databases">
        <title>Genome sequencing of the rare red list fungi Hericium alpestre (H. flagellum).</title>
        <authorList>
            <person name="Buettner E."/>
            <person name="Kellner H."/>
        </authorList>
    </citation>
    <scope>NUCLEOTIDE SEQUENCE [LARGE SCALE GENOMIC DNA]</scope>
    <source>
        <strain evidence="1 2">DSM 108284</strain>
    </source>
</reference>
<dbReference type="SUPFAM" id="SSF52047">
    <property type="entry name" value="RNI-like"/>
    <property type="match status" value="1"/>
</dbReference>
<dbReference type="InterPro" id="IPR032675">
    <property type="entry name" value="LRR_dom_sf"/>
</dbReference>
<accession>A0A4Y9ZZL7</accession>
<dbReference type="Gene3D" id="1.20.1280.50">
    <property type="match status" value="1"/>
</dbReference>
<organism evidence="1 2">
    <name type="scientific">Hericium alpestre</name>
    <dbReference type="NCBI Taxonomy" id="135208"/>
    <lineage>
        <taxon>Eukaryota</taxon>
        <taxon>Fungi</taxon>
        <taxon>Dikarya</taxon>
        <taxon>Basidiomycota</taxon>
        <taxon>Agaricomycotina</taxon>
        <taxon>Agaricomycetes</taxon>
        <taxon>Russulales</taxon>
        <taxon>Hericiaceae</taxon>
        <taxon>Hericium</taxon>
    </lineage>
</organism>
<dbReference type="AlphaFoldDB" id="A0A4Y9ZZL7"/>
<dbReference type="EMBL" id="SFCI01000596">
    <property type="protein sequence ID" value="TFY78888.1"/>
    <property type="molecule type" value="Genomic_DNA"/>
</dbReference>
<keyword evidence="2" id="KW-1185">Reference proteome</keyword>
<protein>
    <submittedName>
        <fullName evidence="1">Uncharacterized protein</fullName>
    </submittedName>
</protein>